<dbReference type="EMBL" id="JAMQJY010000006">
    <property type="protein sequence ID" value="MCM2677869.1"/>
    <property type="molecule type" value="Genomic_DNA"/>
</dbReference>
<gene>
    <name evidence="2" type="ORF">NDM98_22280</name>
</gene>
<keyword evidence="1" id="KW-1133">Transmembrane helix</keyword>
<proteinExistence type="predicted"/>
<name>A0ABT0XPN1_9BACI</name>
<evidence type="ECO:0000313" key="2">
    <source>
        <dbReference type="EMBL" id="MCM2677869.1"/>
    </source>
</evidence>
<keyword evidence="3" id="KW-1185">Reference proteome</keyword>
<dbReference type="Proteomes" id="UP001203665">
    <property type="component" value="Unassembled WGS sequence"/>
</dbReference>
<keyword evidence="1" id="KW-0812">Transmembrane</keyword>
<keyword evidence="1" id="KW-0472">Membrane</keyword>
<comment type="caution">
    <text evidence="2">The sequence shown here is derived from an EMBL/GenBank/DDBJ whole genome shotgun (WGS) entry which is preliminary data.</text>
</comment>
<reference evidence="2" key="1">
    <citation type="submission" date="2022-06" db="EMBL/GenBank/DDBJ databases">
        <title>Alkalicoccobacillus porphyridii sp. nov., isolated from a marine red alga, Porphyridium purpureum and reclassification of Shouchella plakortidis and Shouchella gibsonii as Alkalicoccobacillus plakortidis comb. nov. and Alkalicoccobacillus gibsonii comb. nov.</title>
        <authorList>
            <person name="Kim K.H."/>
            <person name="Lee J.K."/>
            <person name="Han D.M."/>
            <person name="Baek J.H."/>
            <person name="Jeon C.O."/>
        </authorList>
    </citation>
    <scope>NUCLEOTIDE SEQUENCE</scope>
    <source>
        <strain evidence="2">DSM 19153</strain>
    </source>
</reference>
<protein>
    <submittedName>
        <fullName evidence="2">Uncharacterized protein</fullName>
    </submittedName>
</protein>
<feature type="transmembrane region" description="Helical" evidence="1">
    <location>
        <begin position="21"/>
        <end position="42"/>
    </location>
</feature>
<accession>A0ABT0XPN1</accession>
<evidence type="ECO:0000313" key="3">
    <source>
        <dbReference type="Proteomes" id="UP001203665"/>
    </source>
</evidence>
<evidence type="ECO:0000256" key="1">
    <source>
        <dbReference type="SAM" id="Phobius"/>
    </source>
</evidence>
<sequence>MKPAGFRGMTIKVNRTSIKQIIITSVVGVISLFILISVLTSFGQGRGLSSENIHAWSVGLAGEHLLQVMGMENSHFTEPLPEGRKNIQAGSFCFSADYKFESRRSAKLFRKRTSWIHIL</sequence>
<dbReference type="RefSeq" id="WP_251611660.1">
    <property type="nucleotide sequence ID" value="NZ_JAMQJY010000006.1"/>
</dbReference>
<organism evidence="2 3">
    <name type="scientific">Alkalicoccobacillus plakortidis</name>
    <dbReference type="NCBI Taxonomy" id="444060"/>
    <lineage>
        <taxon>Bacteria</taxon>
        <taxon>Bacillati</taxon>
        <taxon>Bacillota</taxon>
        <taxon>Bacilli</taxon>
        <taxon>Bacillales</taxon>
        <taxon>Bacillaceae</taxon>
        <taxon>Alkalicoccobacillus</taxon>
    </lineage>
</organism>